<protein>
    <submittedName>
        <fullName evidence="2">Phage T7 exclusion protein</fullName>
    </submittedName>
</protein>
<feature type="domain" description="KAP NTPase" evidence="1">
    <location>
        <begin position="23"/>
        <end position="300"/>
    </location>
</feature>
<name>A0A1M4E7E8_9ACTN</name>
<dbReference type="AlphaFoldDB" id="A0A1M4E7E8"/>
<dbReference type="InterPro" id="IPR052754">
    <property type="entry name" value="NTPase_KAP_P-loop"/>
</dbReference>
<gene>
    <name evidence="2" type="ORF">BN4615_P4251</name>
</gene>
<dbReference type="SUPFAM" id="SSF52540">
    <property type="entry name" value="P-loop containing nucleoside triphosphate hydrolases"/>
    <property type="match status" value="1"/>
</dbReference>
<dbReference type="Pfam" id="PF07693">
    <property type="entry name" value="KAP_NTPase"/>
    <property type="match status" value="1"/>
</dbReference>
<organism evidence="2">
    <name type="scientific">Nonomuraea gerenzanensis</name>
    <dbReference type="NCBI Taxonomy" id="93944"/>
    <lineage>
        <taxon>Bacteria</taxon>
        <taxon>Bacillati</taxon>
        <taxon>Actinomycetota</taxon>
        <taxon>Actinomycetes</taxon>
        <taxon>Streptosporangiales</taxon>
        <taxon>Streptosporangiaceae</taxon>
        <taxon>Nonomuraea</taxon>
    </lineage>
</organism>
<sequence length="472" mass="52399">MTAGPVIPILADVPHANPGLGFQDYAEALAGAVVGGRPARFTIGVYGPWGSGKSSLLNAIKYQLDQHDDVITVTFDAWRYENAGPIVVPLLHRISCADGLKDQRLRKHVMRALGSVVASLKLKFGLLELDLARTADGLAKEPLTSLDVAFAKPHEEMSELAKALGERRIAVLIDDLDRCSPENVVGLLEAINLVMDVPGMVFVLALDYDVLVQAVNRKYGYSEQIGHAFIEKIIQVPFRVPRIDLHPSSFLDDLLPDWEARSDLFPSGFGGYAYEICTLALDANPRQVKRFINSFLLLRHVLRRRRLKLDESLLAALIGLQLGWPLHYRDFATAVHTDDADPVAELQSPTTLSQYARRFFSSPEARRQLRALLTLTESVFAEDPVEEAPAADRERVVKALHDKSWRPARGSKNTFYKGEGPTARQTKRVVLGATRVRLENRDGGKWALWKSFPMNENLGAVIALLSDSGEYF</sequence>
<dbReference type="PANTHER" id="PTHR22674">
    <property type="entry name" value="NTPASE, KAP FAMILY P-LOOP DOMAIN-CONTAINING 1"/>
    <property type="match status" value="1"/>
</dbReference>
<accession>A0A1M4E7E8</accession>
<evidence type="ECO:0000259" key="1">
    <source>
        <dbReference type="Pfam" id="PF07693"/>
    </source>
</evidence>
<dbReference type="PANTHER" id="PTHR22674:SF6">
    <property type="entry name" value="NTPASE KAP FAMILY P-LOOP DOMAIN-CONTAINING PROTEIN 1"/>
    <property type="match status" value="1"/>
</dbReference>
<dbReference type="InterPro" id="IPR027417">
    <property type="entry name" value="P-loop_NTPase"/>
</dbReference>
<dbReference type="InterPro" id="IPR011646">
    <property type="entry name" value="KAP_P-loop"/>
</dbReference>
<dbReference type="EMBL" id="LT559118">
    <property type="protein sequence ID" value="SBO94735.1"/>
    <property type="molecule type" value="Genomic_DNA"/>
</dbReference>
<dbReference type="Gene3D" id="3.40.50.300">
    <property type="entry name" value="P-loop containing nucleotide triphosphate hydrolases"/>
    <property type="match status" value="1"/>
</dbReference>
<dbReference type="RefSeq" id="WP_225274116.1">
    <property type="nucleotide sequence ID" value="NZ_CP084058.1"/>
</dbReference>
<proteinExistence type="predicted"/>
<evidence type="ECO:0000313" key="2">
    <source>
        <dbReference type="EMBL" id="SBO94735.1"/>
    </source>
</evidence>
<reference evidence="2" key="1">
    <citation type="submission" date="2016-04" db="EMBL/GenBank/DDBJ databases">
        <authorList>
            <person name="Evans L.H."/>
            <person name="Alamgir A."/>
            <person name="Owens N."/>
            <person name="Weber N.D."/>
            <person name="Virtaneva K."/>
            <person name="Barbian K."/>
            <person name="Babar A."/>
            <person name="Rosenke K."/>
        </authorList>
    </citation>
    <scope>NUCLEOTIDE SEQUENCE</scope>
    <source>
        <strain evidence="2">Nono1</strain>
    </source>
</reference>